<dbReference type="Proteomes" id="UP001230426">
    <property type="component" value="Unassembled WGS sequence"/>
</dbReference>
<reference evidence="3 4" key="1">
    <citation type="submission" date="2023-07" db="EMBL/GenBank/DDBJ databases">
        <title>Sequencing the genomes of 1000 actinobacteria strains.</title>
        <authorList>
            <person name="Klenk H.-P."/>
        </authorList>
    </citation>
    <scope>NUCLEOTIDE SEQUENCE [LARGE SCALE GENOMIC DNA]</scope>
    <source>
        <strain evidence="3 4">DSM 44109</strain>
    </source>
</reference>
<comment type="caution">
    <text evidence="3">The sequence shown here is derived from an EMBL/GenBank/DDBJ whole genome shotgun (WGS) entry which is preliminary data.</text>
</comment>
<organism evidence="3 4">
    <name type="scientific">Streptosporangium brasiliense</name>
    <dbReference type="NCBI Taxonomy" id="47480"/>
    <lineage>
        <taxon>Bacteria</taxon>
        <taxon>Bacillati</taxon>
        <taxon>Actinomycetota</taxon>
        <taxon>Actinomycetes</taxon>
        <taxon>Streptosporangiales</taxon>
        <taxon>Streptosporangiaceae</taxon>
        <taxon>Streptosporangium</taxon>
    </lineage>
</organism>
<evidence type="ECO:0000256" key="1">
    <source>
        <dbReference type="ARBA" id="ARBA00008645"/>
    </source>
</evidence>
<dbReference type="InterPro" id="IPR029058">
    <property type="entry name" value="AB_hydrolase_fold"/>
</dbReference>
<accession>A0ABT9R3B0</accession>
<dbReference type="Gene3D" id="3.40.50.1820">
    <property type="entry name" value="alpha/beta hydrolase"/>
    <property type="match status" value="1"/>
</dbReference>
<name>A0ABT9R3B0_9ACTN</name>
<dbReference type="PANTHER" id="PTHR22946:SF9">
    <property type="entry name" value="POLYKETIDE TRANSFERASE AF380"/>
    <property type="match status" value="1"/>
</dbReference>
<gene>
    <name evidence="3" type="ORF">J2S55_002206</name>
</gene>
<dbReference type="InterPro" id="IPR050261">
    <property type="entry name" value="FrsA_esterase"/>
</dbReference>
<keyword evidence="2" id="KW-0378">Hydrolase</keyword>
<dbReference type="EMBL" id="JAUSRB010000002">
    <property type="protein sequence ID" value="MDP9862940.1"/>
    <property type="molecule type" value="Genomic_DNA"/>
</dbReference>
<dbReference type="RefSeq" id="WP_306859402.1">
    <property type="nucleotide sequence ID" value="NZ_JAUSRB010000002.1"/>
</dbReference>
<proteinExistence type="inferred from homology"/>
<dbReference type="SUPFAM" id="SSF53474">
    <property type="entry name" value="alpha/beta-Hydrolases"/>
    <property type="match status" value="1"/>
</dbReference>
<comment type="similarity">
    <text evidence="1">Belongs to the AB hydrolase superfamily.</text>
</comment>
<evidence type="ECO:0000256" key="2">
    <source>
        <dbReference type="ARBA" id="ARBA00022801"/>
    </source>
</evidence>
<evidence type="ECO:0000313" key="3">
    <source>
        <dbReference type="EMBL" id="MDP9862940.1"/>
    </source>
</evidence>
<evidence type="ECO:0000313" key="4">
    <source>
        <dbReference type="Proteomes" id="UP001230426"/>
    </source>
</evidence>
<sequence>MRFTSQTVSDGISERLFTLSDVPGVLWSPDGATGRRPLVLLAHGGGQHKKAPGLVARAHHYVKECGFAVAAIDAPGHGDRPRSEQDMRSVAVLREQMAAGRPVGRHIARDNAARAVRAVPEWRAALDALQGLDCVGADGPVGFWGVSMGSAIGVPLAAAEPRITAAVFGLAGHETLAEAASRVTVPVEFLLQWDDELVPRDSALALFDAFATREKTLHANPGGHTAVPAFELSSSQRFFTRHLVGDASAAAG</sequence>
<keyword evidence="4" id="KW-1185">Reference proteome</keyword>
<protein>
    <submittedName>
        <fullName evidence="3">Pimeloyl-ACP methyl ester carboxylesterase</fullName>
    </submittedName>
</protein>
<dbReference type="PANTHER" id="PTHR22946">
    <property type="entry name" value="DIENELACTONE HYDROLASE DOMAIN-CONTAINING PROTEIN-RELATED"/>
    <property type="match status" value="1"/>
</dbReference>